<proteinExistence type="predicted"/>
<dbReference type="AlphaFoldDB" id="A0A3G1LYI6"/>
<protein>
    <submittedName>
        <fullName evidence="1">Uncharacterized protein</fullName>
    </submittedName>
</protein>
<dbReference type="EMBL" id="KX838312">
    <property type="protein sequence ID" value="AUO31448.1"/>
    <property type="molecule type" value="Genomic_DNA"/>
</dbReference>
<sequence>MVFFQDPKKGQDNTQKEKNVHFLSRCVLRRPLNKWVTAFLKKTLKMRSPFWLFFEFC</sequence>
<name>A0A3G1LYI6_HELPX</name>
<reference evidence="1" key="1">
    <citation type="journal article" date="2017" name="Helicobacter">
        <title>The expression of Helicobacter pylori tfs plasticity zone cluster is regulated by pH and adherence, and its composition is associated with differential gastric IL-8 secretion.</title>
        <authorList>
            <person name="Silva B."/>
            <person name="Nunes A."/>
            <person name="Vale F.F."/>
            <person name="Rocha R."/>
            <person name="Gomes J.P."/>
            <person name="Dias R."/>
            <person name="Oleastro M."/>
        </authorList>
    </citation>
    <scope>NUCLEOTIDE SEQUENCE</scope>
    <source>
        <strain evidence="1">HpPt5771G</strain>
    </source>
</reference>
<organism evidence="1">
    <name type="scientific">Helicobacter pylori</name>
    <name type="common">Campylobacter pylori</name>
    <dbReference type="NCBI Taxonomy" id="210"/>
    <lineage>
        <taxon>Bacteria</taxon>
        <taxon>Pseudomonadati</taxon>
        <taxon>Campylobacterota</taxon>
        <taxon>Epsilonproteobacteria</taxon>
        <taxon>Campylobacterales</taxon>
        <taxon>Helicobacteraceae</taxon>
        <taxon>Helicobacter</taxon>
    </lineage>
</organism>
<accession>A0A3G1LYI6</accession>
<evidence type="ECO:0000313" key="1">
    <source>
        <dbReference type="EMBL" id="AUO31448.1"/>
    </source>
</evidence>